<dbReference type="SUPFAM" id="SSF53474">
    <property type="entry name" value="alpha/beta-Hydrolases"/>
    <property type="match status" value="1"/>
</dbReference>
<accession>A0A1G6KY39</accession>
<dbReference type="RefSeq" id="WP_093730083.1">
    <property type="nucleotide sequence ID" value="NZ_FMYW01000005.1"/>
</dbReference>
<sequence length="664" mass="74104">MKKLFTIDDLMIGFIMAIGYGLGFAVPKAMGWSDWESGLVCWVVGYVLQEAATRILFSKTVQSNTAYRYTVFGAFVLLFLAAEYAVMSWMGLSASDYLLEQYLYIIGLPVLMFAFQMAVRWYRIRKIREQYGDGSHGFVFDDALKKIDLDEVNRQNQPITGAYDTDLAVKTKTGIYVGVKEKNIIYYSGIPYAKPPVGERRWKAPEPLPESEAVFEAKYLGASAIQVEHEGSILKHHRQSEDCLTLNICTGAKKTDQKKPVLVLFHHGDFAYGGSADPLLDGVELIRSCPDIVGVSFNYRLGLFGFIDFSQVPGGDAYPDALNLGLLDQIAALKWIKENIAAFGGDPDRITVMGFASGAISICLLAACEQAKGLFRKAFVFQGNPQAAYETPEVSRNLAKKLLQETSATTMEELMQLSTDRLKEVSQKILHDLYPTGPTRDGRLIPPDAFEAYRNGSADCVEFLIGVARNERQVYKSVVGKQTYEDFITNELDIALQFLDTVNAADAQAVRDYIRELAETMPEIEAKAKVVEQCSALSGYLTARKLAECGKKVYLLYWNVKPLIENLGSGTVDVAAAFLGNREGAQLYGNVLNSDISEMLRKFLIKFLRGDAMRFYNNEIKGVGAIDWKRFPKALIISDKGLQCEPIEDKLTEETCLLRFMEVY</sequence>
<gene>
    <name evidence="3" type="ORF">SAMN04487864_105159</name>
</gene>
<feature type="transmembrane region" description="Helical" evidence="1">
    <location>
        <begin position="102"/>
        <end position="122"/>
    </location>
</feature>
<dbReference type="Gene3D" id="3.40.50.1820">
    <property type="entry name" value="alpha/beta hydrolase"/>
    <property type="match status" value="1"/>
</dbReference>
<dbReference type="Proteomes" id="UP000198943">
    <property type="component" value="Unassembled WGS sequence"/>
</dbReference>
<evidence type="ECO:0000256" key="1">
    <source>
        <dbReference type="SAM" id="Phobius"/>
    </source>
</evidence>
<dbReference type="InterPro" id="IPR029058">
    <property type="entry name" value="AB_hydrolase_fold"/>
</dbReference>
<evidence type="ECO:0000259" key="2">
    <source>
        <dbReference type="Pfam" id="PF00135"/>
    </source>
</evidence>
<feature type="transmembrane region" description="Helical" evidence="1">
    <location>
        <begin position="69"/>
        <end position="90"/>
    </location>
</feature>
<evidence type="ECO:0000313" key="4">
    <source>
        <dbReference type="Proteomes" id="UP000198943"/>
    </source>
</evidence>
<dbReference type="OrthoDB" id="24847at2"/>
<dbReference type="PANTHER" id="PTHR11559">
    <property type="entry name" value="CARBOXYLESTERASE"/>
    <property type="match status" value="1"/>
</dbReference>
<protein>
    <submittedName>
        <fullName evidence="3">Para-nitrobenzyl esterase</fullName>
    </submittedName>
</protein>
<name>A0A1G6KY39_9FIRM</name>
<reference evidence="4" key="1">
    <citation type="submission" date="2016-10" db="EMBL/GenBank/DDBJ databases">
        <authorList>
            <person name="Varghese N."/>
            <person name="Submissions S."/>
        </authorList>
    </citation>
    <scope>NUCLEOTIDE SEQUENCE [LARGE SCALE GENOMIC DNA]</scope>
    <source>
        <strain evidence="4">DSM 11005</strain>
    </source>
</reference>
<dbReference type="InterPro" id="IPR002018">
    <property type="entry name" value="CarbesteraseB"/>
</dbReference>
<dbReference type="EMBL" id="FMYW01000005">
    <property type="protein sequence ID" value="SDC35721.1"/>
    <property type="molecule type" value="Genomic_DNA"/>
</dbReference>
<keyword evidence="1" id="KW-0472">Membrane</keyword>
<dbReference type="Pfam" id="PF00135">
    <property type="entry name" value="COesterase"/>
    <property type="match status" value="1"/>
</dbReference>
<feature type="domain" description="Carboxylesterase type B" evidence="2">
    <location>
        <begin position="168"/>
        <end position="536"/>
    </location>
</feature>
<proteinExistence type="predicted"/>
<dbReference type="InterPro" id="IPR050309">
    <property type="entry name" value="Type-B_Carboxylest/Lipase"/>
</dbReference>
<evidence type="ECO:0000313" key="3">
    <source>
        <dbReference type="EMBL" id="SDC35721.1"/>
    </source>
</evidence>
<keyword evidence="1" id="KW-1133">Transmembrane helix</keyword>
<feature type="transmembrane region" description="Helical" evidence="1">
    <location>
        <begin position="12"/>
        <end position="31"/>
    </location>
</feature>
<keyword evidence="4" id="KW-1185">Reference proteome</keyword>
<keyword evidence="1" id="KW-0812">Transmembrane</keyword>
<dbReference type="AlphaFoldDB" id="A0A1G6KY39"/>
<organism evidence="3 4">
    <name type="scientific">Succiniclasticum ruminis</name>
    <dbReference type="NCBI Taxonomy" id="40841"/>
    <lineage>
        <taxon>Bacteria</taxon>
        <taxon>Bacillati</taxon>
        <taxon>Bacillota</taxon>
        <taxon>Negativicutes</taxon>
        <taxon>Acidaminococcales</taxon>
        <taxon>Acidaminococcaceae</taxon>
        <taxon>Succiniclasticum</taxon>
    </lineage>
</organism>